<comment type="caution">
    <text evidence="5">The sequence shown here is derived from an EMBL/GenBank/DDBJ whole genome shotgun (WGS) entry which is preliminary data.</text>
</comment>
<dbReference type="PANTHER" id="PTHR10060:SF15">
    <property type="entry name" value="DEOXYRIBONUCLEASE TATDN1"/>
    <property type="match status" value="1"/>
</dbReference>
<keyword evidence="6" id="KW-1185">Reference proteome</keyword>
<dbReference type="EMBL" id="LXTC01000002">
    <property type="protein sequence ID" value="OBA22294.1"/>
    <property type="molecule type" value="Genomic_DNA"/>
</dbReference>
<dbReference type="InterPro" id="IPR050891">
    <property type="entry name" value="TatD-type_Hydrolase"/>
</dbReference>
<name>A0A1A0HDX0_9ASCO</name>
<keyword evidence="4" id="KW-0378">Hydrolase</keyword>
<dbReference type="GO" id="GO:0006309">
    <property type="term" value="P:apoptotic DNA fragmentation"/>
    <property type="evidence" value="ECO:0007669"/>
    <property type="project" value="EnsemblFungi"/>
</dbReference>
<evidence type="ECO:0000313" key="6">
    <source>
        <dbReference type="Proteomes" id="UP000092555"/>
    </source>
</evidence>
<dbReference type="GO" id="GO:0004519">
    <property type="term" value="F:endonuclease activity"/>
    <property type="evidence" value="ECO:0007669"/>
    <property type="project" value="EnsemblFungi"/>
</dbReference>
<dbReference type="PANTHER" id="PTHR10060">
    <property type="entry name" value="TATD FAMILY DEOXYRIBONUCLEASE"/>
    <property type="match status" value="1"/>
</dbReference>
<gene>
    <name evidence="5" type="ORF">METBIDRAFT_39018</name>
</gene>
<dbReference type="GO" id="GO:0046872">
    <property type="term" value="F:metal ion binding"/>
    <property type="evidence" value="ECO:0007669"/>
    <property type="project" value="UniProtKB-KW"/>
</dbReference>
<dbReference type="GO" id="GO:0005829">
    <property type="term" value="C:cytosol"/>
    <property type="evidence" value="ECO:0007669"/>
    <property type="project" value="TreeGrafter"/>
</dbReference>
<dbReference type="Gene3D" id="3.20.20.140">
    <property type="entry name" value="Metal-dependent hydrolases"/>
    <property type="match status" value="1"/>
</dbReference>
<evidence type="ECO:0000256" key="4">
    <source>
        <dbReference type="ARBA" id="ARBA00022801"/>
    </source>
</evidence>
<dbReference type="GO" id="GO:0034599">
    <property type="term" value="P:cellular response to oxidative stress"/>
    <property type="evidence" value="ECO:0007669"/>
    <property type="project" value="EnsemblFungi"/>
</dbReference>
<evidence type="ECO:0000256" key="1">
    <source>
        <dbReference type="ARBA" id="ARBA00009275"/>
    </source>
</evidence>
<dbReference type="InterPro" id="IPR032466">
    <property type="entry name" value="Metal_Hydrolase"/>
</dbReference>
<evidence type="ECO:0000256" key="2">
    <source>
        <dbReference type="ARBA" id="ARBA00022722"/>
    </source>
</evidence>
<dbReference type="RefSeq" id="XP_018712790.1">
    <property type="nucleotide sequence ID" value="XM_018857080.1"/>
</dbReference>
<sequence>MSSWKPRYFDIGVNFSDSMFQGRYNGSASAKHAPDVEQVIARARLFNVDRMLITASSIEESRAHLQLAASHAPDLASTVGVHPCTVAQEFYGGTHNELPLPNASEKLRELRDIALDGHLRGLVKAFGEIGLDYDRLHYSSKAQQTEMFTRQLEVYASLKHLHLPLFLHMRAACDDFVAIVRPFIEDGSIAVGNGVVHSFTGSAAELDQILALGFSVGVNGCSLKTQDNIDVAKLIPADKLMIETDAPWCEIRKSHAGHPLLTPYPNLYYPPVATSAEAAARPQSPDRPTKKQALQNAIKLDAFLPFPSIKKENFEKHKAQAQLKLENSPEATSLVIGEFAYPLIKSRNEPVFVGQVAEIMAKLHGLEDESDVRDFVDTIYTNSCRLFKM</sequence>
<proteinExistence type="inferred from homology"/>
<keyword evidence="3" id="KW-0479">Metal-binding</keyword>
<dbReference type="GO" id="GO:0008296">
    <property type="term" value="F:3'-5'-DNA exonuclease activity"/>
    <property type="evidence" value="ECO:0007669"/>
    <property type="project" value="EnsemblFungi"/>
</dbReference>
<dbReference type="PROSITE" id="PS01091">
    <property type="entry name" value="TATD_3"/>
    <property type="match status" value="1"/>
</dbReference>
<dbReference type="InterPro" id="IPR018228">
    <property type="entry name" value="DNase_TatD-rel_CS"/>
</dbReference>
<reference evidence="5 6" key="1">
    <citation type="submission" date="2016-05" db="EMBL/GenBank/DDBJ databases">
        <title>Comparative genomics of biotechnologically important yeasts.</title>
        <authorList>
            <consortium name="DOE Joint Genome Institute"/>
            <person name="Riley R."/>
            <person name="Haridas S."/>
            <person name="Wolfe K.H."/>
            <person name="Lopes M.R."/>
            <person name="Hittinger C.T."/>
            <person name="Goker M."/>
            <person name="Salamov A."/>
            <person name="Wisecaver J."/>
            <person name="Long T.M."/>
            <person name="Aerts A.L."/>
            <person name="Barry K."/>
            <person name="Choi C."/>
            <person name="Clum A."/>
            <person name="Coughlan A.Y."/>
            <person name="Deshpande S."/>
            <person name="Douglass A.P."/>
            <person name="Hanson S.J."/>
            <person name="Klenk H.-P."/>
            <person name="LaButti K."/>
            <person name="Lapidus A."/>
            <person name="Lindquist E."/>
            <person name="Lipzen A."/>
            <person name="Meier-kolthoff J.P."/>
            <person name="Ohm R.A."/>
            <person name="Otillar R.P."/>
            <person name="Pangilinan J."/>
            <person name="Peng Y."/>
            <person name="Rokas A."/>
            <person name="Rosa C.A."/>
            <person name="Scheuner C."/>
            <person name="Sibirny A.A."/>
            <person name="Slot J.C."/>
            <person name="Stielow J.B."/>
            <person name="Sun H."/>
            <person name="Kurtzman C.P."/>
            <person name="Blackwell M."/>
            <person name="Grigoriev I.V."/>
            <person name="Jeffries T.W."/>
        </authorList>
    </citation>
    <scope>NUCLEOTIDE SEQUENCE [LARGE SCALE GENOMIC DNA]</scope>
    <source>
        <strain evidence="5 6">NRRL YB-4993</strain>
    </source>
</reference>
<dbReference type="Pfam" id="PF01026">
    <property type="entry name" value="TatD_DNase"/>
    <property type="match status" value="1"/>
</dbReference>
<organism evidence="5 6">
    <name type="scientific">Metschnikowia bicuspidata var. bicuspidata NRRL YB-4993</name>
    <dbReference type="NCBI Taxonomy" id="869754"/>
    <lineage>
        <taxon>Eukaryota</taxon>
        <taxon>Fungi</taxon>
        <taxon>Dikarya</taxon>
        <taxon>Ascomycota</taxon>
        <taxon>Saccharomycotina</taxon>
        <taxon>Pichiomycetes</taxon>
        <taxon>Metschnikowiaceae</taxon>
        <taxon>Metschnikowia</taxon>
    </lineage>
</organism>
<dbReference type="PROSITE" id="PS01090">
    <property type="entry name" value="TATD_2"/>
    <property type="match status" value="1"/>
</dbReference>
<dbReference type="InterPro" id="IPR001130">
    <property type="entry name" value="TatD-like"/>
</dbReference>
<evidence type="ECO:0000256" key="3">
    <source>
        <dbReference type="ARBA" id="ARBA00022723"/>
    </source>
</evidence>
<dbReference type="SUPFAM" id="SSF51556">
    <property type="entry name" value="Metallo-dependent hydrolases"/>
    <property type="match status" value="1"/>
</dbReference>
<accession>A0A1A0HDX0</accession>
<dbReference type="GeneID" id="30030056"/>
<dbReference type="AlphaFoldDB" id="A0A1A0HDX0"/>
<keyword evidence="2" id="KW-0540">Nuclease</keyword>
<evidence type="ECO:0008006" key="7">
    <source>
        <dbReference type="Google" id="ProtNLM"/>
    </source>
</evidence>
<evidence type="ECO:0000313" key="5">
    <source>
        <dbReference type="EMBL" id="OBA22294.1"/>
    </source>
</evidence>
<dbReference type="Proteomes" id="UP000092555">
    <property type="component" value="Unassembled WGS sequence"/>
</dbReference>
<dbReference type="OrthoDB" id="6079689at2759"/>
<protein>
    <recommendedName>
        <fullName evidence="7">Metallo-dependent hydrolase</fullName>
    </recommendedName>
</protein>
<comment type="similarity">
    <text evidence="1">Belongs to the metallo-dependent hydrolases superfamily. TatD-type hydrolase family.</text>
</comment>
<dbReference type="CDD" id="cd01310">
    <property type="entry name" value="TatD_DNAse"/>
    <property type="match status" value="1"/>
</dbReference>